<gene>
    <name evidence="4" type="ORF">SAMN06295920_101272</name>
</gene>
<dbReference type="InterPro" id="IPR029044">
    <property type="entry name" value="Nucleotide-diphossugar_trans"/>
</dbReference>
<reference evidence="5" key="1">
    <citation type="submission" date="2017-02" db="EMBL/GenBank/DDBJ databases">
        <authorList>
            <person name="Varghese N."/>
            <person name="Submissions S."/>
        </authorList>
    </citation>
    <scope>NUCLEOTIDE SEQUENCE [LARGE SCALE GENOMIC DNA]</scope>
    <source>
        <strain evidence="5">UM2</strain>
    </source>
</reference>
<accession>A0A1T4ZVJ3</accession>
<dbReference type="PANTHER" id="PTHR21461">
    <property type="entry name" value="GLYCOSYLTRANSFERASE FAMILY 92 PROTEIN"/>
    <property type="match status" value="1"/>
</dbReference>
<evidence type="ECO:0000256" key="1">
    <source>
        <dbReference type="ARBA" id="ARBA00004167"/>
    </source>
</evidence>
<organism evidence="4 5">
    <name type="scientific">Rhizorhabdus histidinilytica</name>
    <dbReference type="NCBI Taxonomy" id="439228"/>
    <lineage>
        <taxon>Bacteria</taxon>
        <taxon>Pseudomonadati</taxon>
        <taxon>Pseudomonadota</taxon>
        <taxon>Alphaproteobacteria</taxon>
        <taxon>Sphingomonadales</taxon>
        <taxon>Sphingomonadaceae</taxon>
        <taxon>Rhizorhabdus</taxon>
    </lineage>
</organism>
<name>A0A1T4ZVJ3_9SPHN</name>
<keyword evidence="2" id="KW-0812">Transmembrane</keyword>
<dbReference type="RefSeq" id="WP_079646240.1">
    <property type="nucleotide sequence ID" value="NZ_FUYM01000001.1"/>
</dbReference>
<evidence type="ECO:0000256" key="3">
    <source>
        <dbReference type="ARBA" id="ARBA00022989"/>
    </source>
</evidence>
<dbReference type="GO" id="GO:0016757">
    <property type="term" value="F:glycosyltransferase activity"/>
    <property type="evidence" value="ECO:0007669"/>
    <property type="project" value="TreeGrafter"/>
</dbReference>
<keyword evidence="3" id="KW-0472">Membrane</keyword>
<comment type="subcellular location">
    <subcellularLocation>
        <location evidence="1">Membrane</location>
        <topology evidence="1">Single-pass membrane protein</topology>
    </subcellularLocation>
</comment>
<dbReference type="AlphaFoldDB" id="A0A1T4ZVJ3"/>
<sequence length="349" mass="38532">MTASNDPLATEIATDANFDAQRYLLCCGDLADPYRDGLDPWEHFDRHGRHEGRRQLAGGPAVPPADRSPGVTLCGIARNEGPYLLEWIAWHRLCGVEQIILYSNESDDGSDVLLARLGALGVIDYRPWPSVEGRSSQIAAYQDAIVRCATRWIAFLDLDEFLNLKRDATVDDFLAGLPADTSAVGINWRVFGSAGRLEKEPGLVTERFTRAAPIEHPSSRQIKTIAVAADICKVTAHRVRLMHGRGRYVDAAGAPLDPGRGFAPARHGHAQVNHYVLKSRAEFESKRARGSALRAVGDPTKFTHRDGGYFDDHDRNEEVDETILTRNARLHREIAVLGRLLDEPETNGG</sequence>
<keyword evidence="4" id="KW-0808">Transferase</keyword>
<dbReference type="PANTHER" id="PTHR21461:SF69">
    <property type="entry name" value="GLYCOSYLTRANSFERASE FAMILY 92 PROTEIN"/>
    <property type="match status" value="1"/>
</dbReference>
<evidence type="ECO:0000313" key="5">
    <source>
        <dbReference type="Proteomes" id="UP000189818"/>
    </source>
</evidence>
<dbReference type="EMBL" id="FUYM01000001">
    <property type="protein sequence ID" value="SKB26607.1"/>
    <property type="molecule type" value="Genomic_DNA"/>
</dbReference>
<evidence type="ECO:0000313" key="4">
    <source>
        <dbReference type="EMBL" id="SKB26607.1"/>
    </source>
</evidence>
<dbReference type="GO" id="GO:0005737">
    <property type="term" value="C:cytoplasm"/>
    <property type="evidence" value="ECO:0007669"/>
    <property type="project" value="TreeGrafter"/>
</dbReference>
<evidence type="ECO:0000256" key="2">
    <source>
        <dbReference type="ARBA" id="ARBA00022692"/>
    </source>
</evidence>
<keyword evidence="3" id="KW-1133">Transmembrane helix</keyword>
<protein>
    <submittedName>
        <fullName evidence="4">Glycosyl transferase family 2</fullName>
    </submittedName>
</protein>
<proteinExistence type="predicted"/>
<dbReference type="Pfam" id="PF13704">
    <property type="entry name" value="Glyco_tranf_2_4"/>
    <property type="match status" value="1"/>
</dbReference>
<keyword evidence="5" id="KW-1185">Reference proteome</keyword>
<dbReference type="SUPFAM" id="SSF53448">
    <property type="entry name" value="Nucleotide-diphospho-sugar transferases"/>
    <property type="match status" value="1"/>
</dbReference>
<dbReference type="GO" id="GO:0016020">
    <property type="term" value="C:membrane"/>
    <property type="evidence" value="ECO:0007669"/>
    <property type="project" value="UniProtKB-SubCell"/>
</dbReference>
<dbReference type="Proteomes" id="UP000189818">
    <property type="component" value="Unassembled WGS sequence"/>
</dbReference>
<dbReference type="STRING" id="439228.SAMN06295920_101272"/>
<dbReference type="OrthoDB" id="1997677at2"/>